<keyword evidence="3" id="KW-1185">Reference proteome</keyword>
<keyword evidence="1" id="KW-1133">Transmembrane helix</keyword>
<comment type="caution">
    <text evidence="2">The sequence shown here is derived from an EMBL/GenBank/DDBJ whole genome shotgun (WGS) entry which is preliminary data.</text>
</comment>
<protein>
    <submittedName>
        <fullName evidence="2">Uncharacterized protein</fullName>
    </submittedName>
</protein>
<organism evidence="2 3">
    <name type="scientific">Symbiobacterium terraclitae</name>
    <dbReference type="NCBI Taxonomy" id="557451"/>
    <lineage>
        <taxon>Bacteria</taxon>
        <taxon>Bacillati</taxon>
        <taxon>Bacillota</taxon>
        <taxon>Clostridia</taxon>
        <taxon>Eubacteriales</taxon>
        <taxon>Symbiobacteriaceae</taxon>
        <taxon>Symbiobacterium</taxon>
    </lineage>
</organism>
<keyword evidence="1" id="KW-0472">Membrane</keyword>
<evidence type="ECO:0000256" key="1">
    <source>
        <dbReference type="SAM" id="Phobius"/>
    </source>
</evidence>
<name>A0ABS4JQA6_9FIRM</name>
<gene>
    <name evidence="2" type="ORF">J2Z79_001113</name>
</gene>
<feature type="transmembrane region" description="Helical" evidence="1">
    <location>
        <begin position="515"/>
        <end position="538"/>
    </location>
</feature>
<sequence>MQDLIFPAVGRWVGAQREWDNLVAELRHELPERLAEHLIRRAEARAQESNWAFVKPLARRFKEIEHARKKETKHPGHKEELKALRKRLVLMNPAAIARDLAAGLTPPDLSDYNQIVADLARAVPHPGIARRYALPPQALRALADQIAAAGRPVAQALSEHAQNMRLYADLVARLRSQPLIQKGARIIGSAVASALEPLVGRETAAQLLGVDRSLDRVAKEVETGWAAFQREYAEFVPERQRRFQLIYLSLVGGLFLRVQRDLRRLGCELDADAQGNCRVVPTAERQARLRQHLRAALPPIRELLDAGQAAEAEARAARLVAQVVTDPVAARTPVDGKSVGYLAYAVHLSALLARAREAWGEGRPEEAAAIWRQVFTEYPCLVADADLHPVPGEPLPLVTAGFRLAAYAEWLRQSQRGAEADALLLAQVRFVERVAQLNPELCLPGESLSPEMQEWAATLSAYLRRSVADPHVLDLPERPLPLTRYPRVLRRFREAVGESLEVSPLDRYLRGRVNLIRGAAAAAATGGVGLLATLAWLLL</sequence>
<dbReference type="EMBL" id="JAGGLG010000006">
    <property type="protein sequence ID" value="MBP2017728.1"/>
    <property type="molecule type" value="Genomic_DNA"/>
</dbReference>
<evidence type="ECO:0000313" key="2">
    <source>
        <dbReference type="EMBL" id="MBP2017728.1"/>
    </source>
</evidence>
<proteinExistence type="predicted"/>
<reference evidence="2 3" key="1">
    <citation type="submission" date="2021-03" db="EMBL/GenBank/DDBJ databases">
        <title>Genomic Encyclopedia of Type Strains, Phase IV (KMG-IV): sequencing the most valuable type-strain genomes for metagenomic binning, comparative biology and taxonomic classification.</title>
        <authorList>
            <person name="Goeker M."/>
        </authorList>
    </citation>
    <scope>NUCLEOTIDE SEQUENCE [LARGE SCALE GENOMIC DNA]</scope>
    <source>
        <strain evidence="2 3">DSM 27138</strain>
    </source>
</reference>
<keyword evidence="1" id="KW-0812">Transmembrane</keyword>
<dbReference type="Proteomes" id="UP001519289">
    <property type="component" value="Unassembled WGS sequence"/>
</dbReference>
<dbReference type="RefSeq" id="WP_209465858.1">
    <property type="nucleotide sequence ID" value="NZ_JAGGLG010000006.1"/>
</dbReference>
<evidence type="ECO:0000313" key="3">
    <source>
        <dbReference type="Proteomes" id="UP001519289"/>
    </source>
</evidence>
<accession>A0ABS4JQA6</accession>